<dbReference type="SUPFAM" id="SSF53850">
    <property type="entry name" value="Periplasmic binding protein-like II"/>
    <property type="match status" value="1"/>
</dbReference>
<protein>
    <recommendedName>
        <fullName evidence="4">Phosphate-binding protein</fullName>
    </recommendedName>
</protein>
<evidence type="ECO:0000256" key="2">
    <source>
        <dbReference type="ARBA" id="ARBA00022448"/>
    </source>
</evidence>
<dbReference type="PANTHER" id="PTHR42996">
    <property type="entry name" value="PHOSPHATE-BINDING PROTEIN PSTS"/>
    <property type="match status" value="1"/>
</dbReference>
<accession>A0ABU1FVL1</accession>
<dbReference type="Gene3D" id="3.40.190.10">
    <property type="entry name" value="Periplasmic binding protein-like II"/>
    <property type="match status" value="2"/>
</dbReference>
<comment type="caution">
    <text evidence="8">The sequence shown here is derived from an EMBL/GenBank/DDBJ whole genome shotgun (WGS) entry which is preliminary data.</text>
</comment>
<keyword evidence="9" id="KW-1185">Reference proteome</keyword>
<keyword evidence="2 4" id="KW-0813">Transport</keyword>
<sequence length="413" mass="44773">MADKVRTTLITAVVVVWTLVLAGATTLVLLLVLGDDDDDQVRTSETRERTEPTPTPSPEPTPTDEPVPSEGPTEDFEEDEEEASAFDEELLGSGSSTLDLVLYDWVLEFEEAEGGVVTYSPIGSLNGAEEFLSGDVHFVGLDEPLSEEDIEESQEICGPDGAFHLPTAARPLAVVTNLPGIETVNLSPETLAQIFSGEITTWDDDSIAEHNPDADLPDTPITVVHREELAGDTETMTSYLAAAAPDTWEWDPDAEWPEDIAAETAQGTFGVLEAVEEAEGAISYVDWAVVDPDFTVVALGLEENYVEPSEEAVGLYLSDVPIQSVDGAAEHDLVLNHDYVQLYDDYPLVRITYTAWCTEYPTEEEAELAAAFAEYIHSEEAQELVADFGGTVPIPEELREQAADSLSMISAAD</sequence>
<dbReference type="EMBL" id="JAVKGT010000020">
    <property type="protein sequence ID" value="MDR5712218.1"/>
    <property type="molecule type" value="Genomic_DNA"/>
</dbReference>
<feature type="region of interest" description="Disordered" evidence="5">
    <location>
        <begin position="39"/>
        <end position="90"/>
    </location>
</feature>
<gene>
    <name evidence="8" type="ORF">RH857_08750</name>
</gene>
<feature type="compositionally biased region" description="Basic and acidic residues" evidence="5">
    <location>
        <begin position="40"/>
        <end position="51"/>
    </location>
</feature>
<keyword evidence="6" id="KW-1133">Transmembrane helix</keyword>
<evidence type="ECO:0000256" key="1">
    <source>
        <dbReference type="ARBA" id="ARBA00008725"/>
    </source>
</evidence>
<dbReference type="RefSeq" id="WP_310537597.1">
    <property type="nucleotide sequence ID" value="NZ_BAAAOC010000006.1"/>
</dbReference>
<evidence type="ECO:0000256" key="3">
    <source>
        <dbReference type="ARBA" id="ARBA00022592"/>
    </source>
</evidence>
<dbReference type="PIRSF" id="PIRSF002756">
    <property type="entry name" value="PstS"/>
    <property type="match status" value="1"/>
</dbReference>
<comment type="similarity">
    <text evidence="1 4">Belongs to the PstS family.</text>
</comment>
<dbReference type="InterPro" id="IPR005673">
    <property type="entry name" value="ABC_phos-bd_PstS"/>
</dbReference>
<evidence type="ECO:0000256" key="4">
    <source>
        <dbReference type="PIRNR" id="PIRNR002756"/>
    </source>
</evidence>
<feature type="compositionally biased region" description="Acidic residues" evidence="5">
    <location>
        <begin position="72"/>
        <end position="90"/>
    </location>
</feature>
<proteinExistence type="inferred from homology"/>
<feature type="compositionally biased region" description="Pro residues" evidence="5">
    <location>
        <begin position="53"/>
        <end position="65"/>
    </location>
</feature>
<feature type="transmembrane region" description="Helical" evidence="6">
    <location>
        <begin position="12"/>
        <end position="34"/>
    </location>
</feature>
<feature type="domain" description="PBP" evidence="7">
    <location>
        <begin position="87"/>
        <end position="380"/>
    </location>
</feature>
<name>A0ABU1FVL1_9MICC</name>
<dbReference type="InterPro" id="IPR024370">
    <property type="entry name" value="PBP_domain"/>
</dbReference>
<organism evidence="8 9">
    <name type="scientific">Nesterenkonia flava</name>
    <dbReference type="NCBI Taxonomy" id="469799"/>
    <lineage>
        <taxon>Bacteria</taxon>
        <taxon>Bacillati</taxon>
        <taxon>Actinomycetota</taxon>
        <taxon>Actinomycetes</taxon>
        <taxon>Micrococcales</taxon>
        <taxon>Micrococcaceae</taxon>
        <taxon>Nesterenkonia</taxon>
    </lineage>
</organism>
<dbReference type="CDD" id="cd13565">
    <property type="entry name" value="PBP2_PstS"/>
    <property type="match status" value="1"/>
</dbReference>
<evidence type="ECO:0000259" key="7">
    <source>
        <dbReference type="Pfam" id="PF12849"/>
    </source>
</evidence>
<dbReference type="InterPro" id="IPR050962">
    <property type="entry name" value="Phosphate-bind_PstS"/>
</dbReference>
<evidence type="ECO:0000256" key="6">
    <source>
        <dbReference type="SAM" id="Phobius"/>
    </source>
</evidence>
<keyword evidence="6" id="KW-0812">Transmembrane</keyword>
<dbReference type="Pfam" id="PF12849">
    <property type="entry name" value="PBP_like_2"/>
    <property type="match status" value="1"/>
</dbReference>
<reference evidence="9" key="1">
    <citation type="submission" date="2023-07" db="EMBL/GenBank/DDBJ databases">
        <title>Description of three actinobacteria isolated from air of manufacturing shop in a pharmaceutical factory.</title>
        <authorList>
            <person name="Zhang D.-F."/>
        </authorList>
    </citation>
    <scope>NUCLEOTIDE SEQUENCE [LARGE SCALE GENOMIC DNA]</scope>
    <source>
        <strain evidence="9">CCTCC AB 207010</strain>
    </source>
</reference>
<dbReference type="Proteomes" id="UP001260872">
    <property type="component" value="Unassembled WGS sequence"/>
</dbReference>
<evidence type="ECO:0000256" key="5">
    <source>
        <dbReference type="SAM" id="MobiDB-lite"/>
    </source>
</evidence>
<dbReference type="PANTHER" id="PTHR42996:SF1">
    <property type="entry name" value="PHOSPHATE-BINDING PROTEIN PSTS"/>
    <property type="match status" value="1"/>
</dbReference>
<evidence type="ECO:0000313" key="8">
    <source>
        <dbReference type="EMBL" id="MDR5712218.1"/>
    </source>
</evidence>
<keyword evidence="3 4" id="KW-0592">Phosphate transport</keyword>
<evidence type="ECO:0000313" key="9">
    <source>
        <dbReference type="Proteomes" id="UP001260872"/>
    </source>
</evidence>
<keyword evidence="6" id="KW-0472">Membrane</keyword>